<evidence type="ECO:0000256" key="3">
    <source>
        <dbReference type="ARBA" id="ARBA00022475"/>
    </source>
</evidence>
<dbReference type="SUPFAM" id="SSF141868">
    <property type="entry name" value="EAL domain-like"/>
    <property type="match status" value="1"/>
</dbReference>
<dbReference type="CDD" id="cd01948">
    <property type="entry name" value="EAL"/>
    <property type="match status" value="1"/>
</dbReference>
<evidence type="ECO:0000256" key="9">
    <source>
        <dbReference type="ARBA" id="ARBA00034290"/>
    </source>
</evidence>
<evidence type="ECO:0000259" key="11">
    <source>
        <dbReference type="PROSITE" id="PS50883"/>
    </source>
</evidence>
<dbReference type="OrthoDB" id="675397at2"/>
<dbReference type="AlphaFoldDB" id="L8JG42"/>
<evidence type="ECO:0000313" key="12">
    <source>
        <dbReference type="EMBL" id="ELR67775.1"/>
    </source>
</evidence>
<comment type="subcellular location">
    <subcellularLocation>
        <location evidence="1">Cell membrane</location>
        <topology evidence="1">Multi-pass membrane protein</topology>
    </subcellularLocation>
</comment>
<comment type="caution">
    <text evidence="12">The sequence shown here is derived from an EMBL/GenBank/DDBJ whole genome shotgun (WGS) entry which is preliminary data.</text>
</comment>
<evidence type="ECO:0000256" key="2">
    <source>
        <dbReference type="ARBA" id="ARBA00012282"/>
    </source>
</evidence>
<gene>
    <name evidence="12" type="ORF">C942_00082</name>
</gene>
<feature type="domain" description="EAL" evidence="11">
    <location>
        <begin position="249"/>
        <end position="504"/>
    </location>
</feature>
<dbReference type="RefSeq" id="WP_007461202.1">
    <property type="nucleotide sequence ID" value="NZ_AMZO01000001.1"/>
</dbReference>
<comment type="catalytic activity">
    <reaction evidence="9">
        <text>3',3'-c-di-GMP + H2O = 5'-phosphoguanylyl(3'-&gt;5')guanosine + H(+)</text>
        <dbReference type="Rhea" id="RHEA:24902"/>
        <dbReference type="ChEBI" id="CHEBI:15377"/>
        <dbReference type="ChEBI" id="CHEBI:15378"/>
        <dbReference type="ChEBI" id="CHEBI:58754"/>
        <dbReference type="ChEBI" id="CHEBI:58805"/>
        <dbReference type="EC" id="3.1.4.52"/>
    </reaction>
</comment>
<organism evidence="12 13">
    <name type="scientific">Photobacterium marinum</name>
    <dbReference type="NCBI Taxonomy" id="1056511"/>
    <lineage>
        <taxon>Bacteria</taxon>
        <taxon>Pseudomonadati</taxon>
        <taxon>Pseudomonadota</taxon>
        <taxon>Gammaproteobacteria</taxon>
        <taxon>Vibrionales</taxon>
        <taxon>Vibrionaceae</taxon>
        <taxon>Photobacterium</taxon>
    </lineage>
</organism>
<evidence type="ECO:0000256" key="4">
    <source>
        <dbReference type="ARBA" id="ARBA00022636"/>
    </source>
</evidence>
<evidence type="ECO:0000256" key="5">
    <source>
        <dbReference type="ARBA" id="ARBA00022692"/>
    </source>
</evidence>
<dbReference type="InterPro" id="IPR050706">
    <property type="entry name" value="Cyclic-di-GMP_PDE-like"/>
</dbReference>
<keyword evidence="7 10" id="KW-1133">Transmembrane helix</keyword>
<dbReference type="InterPro" id="IPR024744">
    <property type="entry name" value="CSS-motif_dom"/>
</dbReference>
<dbReference type="Pfam" id="PF00563">
    <property type="entry name" value="EAL"/>
    <property type="match status" value="1"/>
</dbReference>
<dbReference type="Pfam" id="PF12792">
    <property type="entry name" value="CSS-motif"/>
    <property type="match status" value="1"/>
</dbReference>
<feature type="transmembrane region" description="Helical" evidence="10">
    <location>
        <begin position="224"/>
        <end position="248"/>
    </location>
</feature>
<dbReference type="SMART" id="SM00052">
    <property type="entry name" value="EAL"/>
    <property type="match status" value="1"/>
</dbReference>
<evidence type="ECO:0000256" key="10">
    <source>
        <dbReference type="SAM" id="Phobius"/>
    </source>
</evidence>
<keyword evidence="8 10" id="KW-0472">Membrane</keyword>
<name>L8JG42_9GAMM</name>
<dbReference type="InterPro" id="IPR035919">
    <property type="entry name" value="EAL_sf"/>
</dbReference>
<keyword evidence="3" id="KW-1003">Cell membrane</keyword>
<dbReference type="PANTHER" id="PTHR33121:SF79">
    <property type="entry name" value="CYCLIC DI-GMP PHOSPHODIESTERASE PDED-RELATED"/>
    <property type="match status" value="1"/>
</dbReference>
<proteinExistence type="predicted"/>
<evidence type="ECO:0000256" key="8">
    <source>
        <dbReference type="ARBA" id="ARBA00023136"/>
    </source>
</evidence>
<evidence type="ECO:0000256" key="7">
    <source>
        <dbReference type="ARBA" id="ARBA00022989"/>
    </source>
</evidence>
<dbReference type="PANTHER" id="PTHR33121">
    <property type="entry name" value="CYCLIC DI-GMP PHOSPHODIESTERASE PDEF"/>
    <property type="match status" value="1"/>
</dbReference>
<keyword evidence="13" id="KW-1185">Reference proteome</keyword>
<evidence type="ECO:0000256" key="6">
    <source>
        <dbReference type="ARBA" id="ARBA00022801"/>
    </source>
</evidence>
<protein>
    <recommendedName>
        <fullName evidence="2">cyclic-guanylate-specific phosphodiesterase</fullName>
        <ecNumber evidence="2">3.1.4.52</ecNumber>
    </recommendedName>
</protein>
<sequence length="522" mass="59419">MKHSHTAKILLFTLILGLIIDIAWVKQVANKNTDNSISYLVESIEFTLEQVEAQLTQLDHHSLPCSTENRQKLEDIIFNSSVIQEITYIENDRFICSDRDHNNQQAIDNKHLKLTDNSSDYIIYRATSERRNVEGIFFMVPANNGWYQVLFNARYMDFWIDELADHHQVFACFKSNNDNALYNCENKSSKHIVYSASKQSAKYPFHAVGGYTNQIFFKIWFKQLPYAALIIISLSCIVTLTVHAYFNWRHSLLNDIQRGIERKEFIAYYQPIVDANTNHWHGAELLVRWNHPKSGIITPAEFIPAAEQSGQINQITLQLLERAAYEKSTINELAPNSYISVNVTASMITNTDYVESLIGLIKQYPVLQNNVVLEFTERETFATAELGLLLSGMERLREVGVRWALDDFGTGYAGLSTLQTLSFDILKIDRTFVASSVTDAITHSILGNIAEMGLELNCTLVAEGVETAEEAEHVAQLGIQRCQGFYYAQPMPYTDYFAALKKRIKTSNTHLSELNENLGIPL</sequence>
<dbReference type="PROSITE" id="PS50883">
    <property type="entry name" value="EAL"/>
    <property type="match status" value="1"/>
</dbReference>
<dbReference type="Gene3D" id="3.20.20.450">
    <property type="entry name" value="EAL domain"/>
    <property type="match status" value="1"/>
</dbReference>
<dbReference type="InterPro" id="IPR001633">
    <property type="entry name" value="EAL_dom"/>
</dbReference>
<reference evidence="12 13" key="1">
    <citation type="submission" date="2012-12" db="EMBL/GenBank/DDBJ databases">
        <title>Genome Assembly of Photobacterium sp. AK15.</title>
        <authorList>
            <person name="Khatri I."/>
            <person name="Vaidya B."/>
            <person name="Srinivas T.N.R."/>
            <person name="Subramanian S."/>
            <person name="Pinnaka A."/>
        </authorList>
    </citation>
    <scope>NUCLEOTIDE SEQUENCE [LARGE SCALE GENOMIC DNA]</scope>
    <source>
        <strain evidence="12 13">AK15</strain>
    </source>
</reference>
<keyword evidence="5 10" id="KW-0812">Transmembrane</keyword>
<dbReference type="Proteomes" id="UP000011134">
    <property type="component" value="Unassembled WGS sequence"/>
</dbReference>
<dbReference type="EC" id="3.1.4.52" evidence="2"/>
<dbReference type="GO" id="GO:0005886">
    <property type="term" value="C:plasma membrane"/>
    <property type="evidence" value="ECO:0007669"/>
    <property type="project" value="UniProtKB-SubCell"/>
</dbReference>
<dbReference type="EMBL" id="AMZO01000001">
    <property type="protein sequence ID" value="ELR67775.1"/>
    <property type="molecule type" value="Genomic_DNA"/>
</dbReference>
<dbReference type="PATRIC" id="fig|1056511.3.peg.83"/>
<evidence type="ECO:0000256" key="1">
    <source>
        <dbReference type="ARBA" id="ARBA00004651"/>
    </source>
</evidence>
<keyword evidence="4" id="KW-0973">c-di-GMP</keyword>
<keyword evidence="6" id="KW-0378">Hydrolase</keyword>
<evidence type="ECO:0000313" key="13">
    <source>
        <dbReference type="Proteomes" id="UP000011134"/>
    </source>
</evidence>
<dbReference type="GO" id="GO:0071111">
    <property type="term" value="F:cyclic-guanylate-specific phosphodiesterase activity"/>
    <property type="evidence" value="ECO:0007669"/>
    <property type="project" value="UniProtKB-EC"/>
</dbReference>
<accession>L8JG42</accession>